<dbReference type="EMBL" id="CP002026">
    <property type="protein sequence ID" value="ADH87434.1"/>
    <property type="molecule type" value="Genomic_DNA"/>
</dbReference>
<keyword evidence="4" id="KW-1185">Reference proteome</keyword>
<dbReference type="Pfam" id="PF04955">
    <property type="entry name" value="HupE_UreJ"/>
    <property type="match status" value="1"/>
</dbReference>
<sequence length="207" mass="20298">MSNFVPSGVRRHATRGALAALLALSPSLAFAHPGHGGAVGFSHGFLHPIGGLDHVLAMVAVGIFAANLGGRALWAVPATFVALMATGGALGMYGVAVPFVEISIAASVIVLGSAVALGWKNWPLGAAMALVGFFAVFHGHAHGAEMPADASALTYAAGFMLATALLHVAGIGAGIAIGKAGANAPRLTQALGAVVAVAGVGLLTGVI</sequence>
<dbReference type="eggNOG" id="COG2370">
    <property type="taxonomic scope" value="Bacteria"/>
</dbReference>
<keyword evidence="2" id="KW-0732">Signal</keyword>
<dbReference type="InterPro" id="IPR007038">
    <property type="entry name" value="HupE_UreJ"/>
</dbReference>
<evidence type="ECO:0000256" key="1">
    <source>
        <dbReference type="SAM" id="Phobius"/>
    </source>
</evidence>
<dbReference type="Proteomes" id="UP000006633">
    <property type="component" value="Chromosome"/>
</dbReference>
<dbReference type="AlphaFoldDB" id="D7A020"/>
<feature type="transmembrane region" description="Helical" evidence="1">
    <location>
        <begin position="124"/>
        <end position="141"/>
    </location>
</feature>
<keyword evidence="1" id="KW-1133">Transmembrane helix</keyword>
<proteinExistence type="predicted"/>
<reference evidence="3 4" key="1">
    <citation type="journal article" date="2012" name="Stand. Genomic Sci.">
        <title>Complete genome sequence of the facultatively chemolithoautotrophic and methylotrophic alpha Proteobacterium Starkeya novella type strain (ATCC 8093(T)).</title>
        <authorList>
            <person name="Kappler U."/>
            <person name="Davenport K."/>
            <person name="Beatson S."/>
            <person name="Lucas S."/>
            <person name="Lapidus A."/>
            <person name="Copeland A."/>
            <person name="Berry K.W."/>
            <person name="Glavina Del Rio T."/>
            <person name="Hammon N."/>
            <person name="Dalin E."/>
            <person name="Tice H."/>
            <person name="Pitluck S."/>
            <person name="Richardson P."/>
            <person name="Bruce D."/>
            <person name="Goodwin L.A."/>
            <person name="Han C."/>
            <person name="Tapia R."/>
            <person name="Detter J.C."/>
            <person name="Chang Y.J."/>
            <person name="Jeffries C.D."/>
            <person name="Land M."/>
            <person name="Hauser L."/>
            <person name="Kyrpides N.C."/>
            <person name="Goker M."/>
            <person name="Ivanova N."/>
            <person name="Klenk H.P."/>
            <person name="Woyke T."/>
        </authorList>
    </citation>
    <scope>NUCLEOTIDE SEQUENCE [LARGE SCALE GENOMIC DNA]</scope>
    <source>
        <strain evidence="4">ATCC 8093 / DSM 506 / JCM 20403 / CCM 1077 / IAM 12100 / NBRC 12443 / NCIMB 10456</strain>
    </source>
</reference>
<evidence type="ECO:0000313" key="3">
    <source>
        <dbReference type="EMBL" id="ADH87434.1"/>
    </source>
</evidence>
<dbReference type="KEGG" id="sno:Snov_0097"/>
<gene>
    <name evidence="3" type="ordered locus">Snov_0097</name>
</gene>
<dbReference type="OrthoDB" id="9808192at2"/>
<feature type="transmembrane region" description="Helical" evidence="1">
    <location>
        <begin position="99"/>
        <end position="117"/>
    </location>
</feature>
<organism evidence="3 4">
    <name type="scientific">Ancylobacter novellus (strain ATCC 8093 / DSM 506 / JCM 20403 / CCM 1077 / IAM 12100 / NBRC 12443 / NCIMB 10456)</name>
    <name type="common">Starkeya novella</name>
    <dbReference type="NCBI Taxonomy" id="639283"/>
    <lineage>
        <taxon>Bacteria</taxon>
        <taxon>Pseudomonadati</taxon>
        <taxon>Pseudomonadota</taxon>
        <taxon>Alphaproteobacteria</taxon>
        <taxon>Hyphomicrobiales</taxon>
        <taxon>Xanthobacteraceae</taxon>
        <taxon>Ancylobacter</taxon>
    </lineage>
</organism>
<keyword evidence="1" id="KW-0812">Transmembrane</keyword>
<keyword evidence="1" id="KW-0472">Membrane</keyword>
<protein>
    <submittedName>
        <fullName evidence="3">HupE/UreJ protein</fullName>
    </submittedName>
</protein>
<evidence type="ECO:0000256" key="2">
    <source>
        <dbReference type="SAM" id="SignalP"/>
    </source>
</evidence>
<dbReference type="RefSeq" id="WP_013164939.1">
    <property type="nucleotide sequence ID" value="NC_014217.1"/>
</dbReference>
<feature type="transmembrane region" description="Helical" evidence="1">
    <location>
        <begin position="187"/>
        <end position="206"/>
    </location>
</feature>
<name>D7A020_ANCN5</name>
<accession>D7A020</accession>
<feature type="chain" id="PRO_5003092164" evidence="2">
    <location>
        <begin position="32"/>
        <end position="207"/>
    </location>
</feature>
<evidence type="ECO:0000313" key="4">
    <source>
        <dbReference type="Proteomes" id="UP000006633"/>
    </source>
</evidence>
<dbReference type="PIRSF" id="PIRSF016919">
    <property type="entry name" value="HupE_UreJ"/>
    <property type="match status" value="1"/>
</dbReference>
<feature type="transmembrane region" description="Helical" evidence="1">
    <location>
        <begin position="45"/>
        <end position="65"/>
    </location>
</feature>
<feature type="transmembrane region" description="Helical" evidence="1">
    <location>
        <begin position="153"/>
        <end position="175"/>
    </location>
</feature>
<dbReference type="HOGENOM" id="CLU_088877_0_1_5"/>
<dbReference type="STRING" id="639283.Snov_0097"/>
<feature type="signal peptide" evidence="2">
    <location>
        <begin position="1"/>
        <end position="31"/>
    </location>
</feature>